<protein>
    <recommendedName>
        <fullName evidence="14">Envelope glycoprotein L</fullName>
        <shortName evidence="14">gL</shortName>
    </recommendedName>
</protein>
<keyword evidence="12 14" id="KW-0325">Glycoprotein</keyword>
<comment type="function">
    <text evidence="14">The heterodimer glycoprotein H-glycoprotein L is required for the fusion of viral and plasma membranes leading to virus entry into the host cell. Acts as a functional inhibitor of gH and maintains gH in an inhibited form. Upon binding to host integrins, gL dissociates from gH leading to activation of the viral fusion glycoproteins gB and gH.</text>
</comment>
<keyword evidence="5" id="KW-0732">Signal</keyword>
<evidence type="ECO:0000256" key="12">
    <source>
        <dbReference type="ARBA" id="ARBA00023180"/>
    </source>
</evidence>
<dbReference type="GO" id="GO:0055036">
    <property type="term" value="C:virion membrane"/>
    <property type="evidence" value="ECO:0007669"/>
    <property type="project" value="UniProtKB-SubCell"/>
</dbReference>
<evidence type="ECO:0000256" key="8">
    <source>
        <dbReference type="ARBA" id="ARBA00022870"/>
    </source>
</evidence>
<keyword evidence="4 14" id="KW-1162">Viral penetration into host cytoplasm</keyword>
<evidence type="ECO:0000256" key="11">
    <source>
        <dbReference type="ARBA" id="ARBA00023157"/>
    </source>
</evidence>
<evidence type="ECO:0000256" key="5">
    <source>
        <dbReference type="ARBA" id="ARBA00022729"/>
    </source>
</evidence>
<keyword evidence="13 14" id="KW-1160">Virus entry into host cell</keyword>
<dbReference type="Pfam" id="PF01801">
    <property type="entry name" value="Cytomega_gL"/>
    <property type="match status" value="1"/>
</dbReference>
<accession>A0AAU6W7D8</accession>
<evidence type="ECO:0000256" key="3">
    <source>
        <dbReference type="ARBA" id="ARBA00022521"/>
    </source>
</evidence>
<dbReference type="GO" id="GO:0019064">
    <property type="term" value="P:fusion of virus membrane with host plasma membrane"/>
    <property type="evidence" value="ECO:0007669"/>
    <property type="project" value="UniProtKB-UniRule"/>
</dbReference>
<dbReference type="GO" id="GO:0044177">
    <property type="term" value="C:host cell Golgi apparatus"/>
    <property type="evidence" value="ECO:0007669"/>
    <property type="project" value="UniProtKB-SubCell"/>
</dbReference>
<dbReference type="SMR" id="A0AAU6W7D8"/>
<keyword evidence="10 14" id="KW-0472">Membrane</keyword>
<dbReference type="InterPro" id="IPR002689">
    <property type="entry name" value="Cytomegalo_gL"/>
</dbReference>
<gene>
    <name evidence="15" type="primary">M115</name>
    <name evidence="14" type="synonym">gL</name>
</gene>
<evidence type="ECO:0000256" key="1">
    <source>
        <dbReference type="ARBA" id="ARBA00022506"/>
    </source>
</evidence>
<comment type="subunit">
    <text evidence="14">Interacts with glycoprotein H (gH); this interaction is necessary for the correct processing and cell surface expression of gH.</text>
</comment>
<sequence>MMPLLLLILLSTRNLLGAAQSQESPVAGERRALDLTTVYVLPRSEPINATVEHKCREALASCYNGSEFQPLHDDGPIRPDPYRFSTMIRFKRSYGELPLPIELNDEFLEQLSLLHNNTDQLRVLLTLMRTSRASDWMSFLGGYTQCDAPKSVVFTCVESVCYEHDLMRLNYTTDLFTENVLGLDVSPPVLSVLVLLRNNHTKAESVVRVPTSSMSMLDGTYNLLRTILGHMSLDTDLIGVLRSYRDRFPAVFSVSDQIKITRQHYRPQYQRKRP</sequence>
<dbReference type="HAMAP" id="MF_04036">
    <property type="entry name" value="HSV_GL_betahv"/>
    <property type="match status" value="1"/>
</dbReference>
<dbReference type="GO" id="GO:0019031">
    <property type="term" value="C:viral envelope"/>
    <property type="evidence" value="ECO:0007669"/>
    <property type="project" value="UniProtKB-UniRule"/>
</dbReference>
<keyword evidence="1 14" id="KW-1168">Fusion of virus membrane with host membrane</keyword>
<dbReference type="EMBL" id="PP756679">
    <property type="protein sequence ID" value="XAO37285.1"/>
    <property type="molecule type" value="Genomic_DNA"/>
</dbReference>
<evidence type="ECO:0000256" key="7">
    <source>
        <dbReference type="ARBA" id="ARBA00022844"/>
    </source>
</evidence>
<evidence type="ECO:0000256" key="6">
    <source>
        <dbReference type="ARBA" id="ARBA00022812"/>
    </source>
</evidence>
<keyword evidence="2 14" id="KW-1032">Host cell membrane</keyword>
<evidence type="ECO:0000256" key="13">
    <source>
        <dbReference type="ARBA" id="ARBA00023296"/>
    </source>
</evidence>
<dbReference type="EMBL" id="PP756680">
    <property type="protein sequence ID" value="XAO37425.1"/>
    <property type="molecule type" value="Genomic_DNA"/>
</dbReference>
<dbReference type="EMBL" id="PP756678">
    <property type="protein sequence ID" value="XAO37145.1"/>
    <property type="molecule type" value="Genomic_DNA"/>
</dbReference>
<keyword evidence="3 14" id="KW-1169">Fusion of virus membrane with host cell membrane</keyword>
<dbReference type="GO" id="GO:0046718">
    <property type="term" value="P:symbiont entry into host cell"/>
    <property type="evidence" value="ECO:0007669"/>
    <property type="project" value="UniProtKB-KW"/>
</dbReference>
<evidence type="ECO:0000256" key="14">
    <source>
        <dbReference type="HAMAP-Rule" id="MF_04036"/>
    </source>
</evidence>
<organism evidence="15">
    <name type="scientific">Muromegalovirus muridbeta1</name>
    <dbReference type="NCBI Taxonomy" id="3050323"/>
    <lineage>
        <taxon>Viruses</taxon>
        <taxon>Duplodnaviria</taxon>
        <taxon>Heunggongvirae</taxon>
        <taxon>Peploviricota</taxon>
        <taxon>Herviviricetes</taxon>
        <taxon>Herpesvirales</taxon>
        <taxon>Orthoherpesviridae</taxon>
        <taxon>Betaherpesvirinae</taxon>
        <taxon>Muromegalovirus</taxon>
    </lineage>
</organism>
<keyword evidence="6 14" id="KW-1040">Host Golgi apparatus</keyword>
<evidence type="ECO:0000256" key="9">
    <source>
        <dbReference type="ARBA" id="ARBA00022879"/>
    </source>
</evidence>
<dbReference type="PROSITE" id="PS52025">
    <property type="entry name" value="GL_BHV"/>
    <property type="match status" value="1"/>
</dbReference>
<dbReference type="GO" id="GO:0020002">
    <property type="term" value="C:host cell plasma membrane"/>
    <property type="evidence" value="ECO:0007669"/>
    <property type="project" value="UniProtKB-SubCell"/>
</dbReference>
<keyword evidence="9 14" id="KW-0261">Viral envelope protein</keyword>
<reference evidence="15" key="1">
    <citation type="submission" date="2024-05" db="EMBL/GenBank/DDBJ databases">
        <title>Fine-tuning the evolutionary stability and environmental longevity of recombinant transmissible vaccines.</title>
        <authorList>
            <person name="Chan B."/>
            <person name="Nuismer S.L."/>
            <person name="Nichols J."/>
            <person name="Davison A.J."/>
            <person name="Alqirbi H."/>
            <person name="Jarvis M.A."/>
            <person name="Redwood A.J."/>
        </authorList>
    </citation>
    <scope>NUCLEOTIDE SEQUENCE</scope>
    <source>
        <strain evidence="15">K181</strain>
    </source>
</reference>
<proteinExistence type="inferred from homology"/>
<evidence type="ECO:0000313" key="15">
    <source>
        <dbReference type="EMBL" id="XAO37285.1"/>
    </source>
</evidence>
<dbReference type="EMBL" id="PP756681">
    <property type="protein sequence ID" value="XAO37565.1"/>
    <property type="molecule type" value="Genomic_DNA"/>
</dbReference>
<evidence type="ECO:0000256" key="10">
    <source>
        <dbReference type="ARBA" id="ARBA00023136"/>
    </source>
</evidence>
<evidence type="ECO:0000256" key="4">
    <source>
        <dbReference type="ARBA" id="ARBA00022595"/>
    </source>
</evidence>
<evidence type="ECO:0000256" key="2">
    <source>
        <dbReference type="ARBA" id="ARBA00022511"/>
    </source>
</evidence>
<name>A0AAU6W7D8_9BETA</name>
<keyword evidence="11" id="KW-1015">Disulfide bond</keyword>
<keyword evidence="8 14" id="KW-1043">Host membrane</keyword>
<comment type="subcellular location">
    <subcellularLocation>
        <location evidence="14">Virion membrane</location>
        <topology evidence="14">Peripheral membrane protein</topology>
        <orientation evidence="14">Extracellular side</orientation>
    </subcellularLocation>
    <subcellularLocation>
        <location evidence="14">Host cell membrane</location>
        <topology evidence="14">Peripheral membrane protein</topology>
        <orientation evidence="14">Extracellular side</orientation>
    </subcellularLocation>
    <subcellularLocation>
        <location evidence="14">Host Golgi apparatus</location>
        <location evidence="14">Host trans-Golgi network</location>
    </subcellularLocation>
    <text evidence="14">gL associates with the extravirion surface through its binding to gH. During virion morphogenesis, this protein probably accumulates in the host trans-Golgi where secondary envelopment occurs.</text>
</comment>
<keyword evidence="7 14" id="KW-0946">Virion</keyword>